<dbReference type="NCBIfam" id="TIGR01777">
    <property type="entry name" value="yfcH"/>
    <property type="match status" value="1"/>
</dbReference>
<evidence type="ECO:0000313" key="5">
    <source>
        <dbReference type="Proteomes" id="UP000289238"/>
    </source>
</evidence>
<feature type="domain" description="DUF1731" evidence="3">
    <location>
        <begin position="253"/>
        <end position="299"/>
    </location>
</feature>
<dbReference type="Proteomes" id="UP000289238">
    <property type="component" value="Unassembled WGS sequence"/>
</dbReference>
<dbReference type="OrthoDB" id="9801773at2"/>
<dbReference type="PANTHER" id="PTHR11092:SF0">
    <property type="entry name" value="EPIMERASE FAMILY PROTEIN SDR39U1"/>
    <property type="match status" value="1"/>
</dbReference>
<name>A0A4Q0PDK7_9FLAO</name>
<dbReference type="RefSeq" id="WP_128756633.1">
    <property type="nucleotide sequence ID" value="NZ_QOVM01000001.1"/>
</dbReference>
<dbReference type="InterPro" id="IPR013549">
    <property type="entry name" value="DUF1731"/>
</dbReference>
<dbReference type="InterPro" id="IPR001509">
    <property type="entry name" value="Epimerase_deHydtase"/>
</dbReference>
<dbReference type="PANTHER" id="PTHR11092">
    <property type="entry name" value="SUGAR NUCLEOTIDE EPIMERASE RELATED"/>
    <property type="match status" value="1"/>
</dbReference>
<dbReference type="Pfam" id="PF01370">
    <property type="entry name" value="Epimerase"/>
    <property type="match status" value="1"/>
</dbReference>
<feature type="domain" description="NAD-dependent epimerase/dehydratase" evidence="2">
    <location>
        <begin position="3"/>
        <end position="224"/>
    </location>
</feature>
<comment type="similarity">
    <text evidence="1">Belongs to the NAD(P)-dependent epimerase/dehydratase family. SDR39U1 subfamily.</text>
</comment>
<dbReference type="Gene3D" id="3.40.50.720">
    <property type="entry name" value="NAD(P)-binding Rossmann-like Domain"/>
    <property type="match status" value="1"/>
</dbReference>
<dbReference type="Pfam" id="PF08338">
    <property type="entry name" value="DUF1731"/>
    <property type="match status" value="1"/>
</dbReference>
<evidence type="ECO:0000259" key="2">
    <source>
        <dbReference type="Pfam" id="PF01370"/>
    </source>
</evidence>
<dbReference type="InterPro" id="IPR036291">
    <property type="entry name" value="NAD(P)-bd_dom_sf"/>
</dbReference>
<evidence type="ECO:0000256" key="1">
    <source>
        <dbReference type="ARBA" id="ARBA00009353"/>
    </source>
</evidence>
<comment type="caution">
    <text evidence="4">The sequence shown here is derived from an EMBL/GenBank/DDBJ whole genome shotgun (WGS) entry which is preliminary data.</text>
</comment>
<evidence type="ECO:0000259" key="3">
    <source>
        <dbReference type="Pfam" id="PF08338"/>
    </source>
</evidence>
<dbReference type="EMBL" id="QOVM01000001">
    <property type="protein sequence ID" value="RXG24924.1"/>
    <property type="molecule type" value="Genomic_DNA"/>
</dbReference>
<accession>A0A4Q0PDK7</accession>
<organism evidence="4 5">
    <name type="scientific">Leeuwenhoekiella aequorea</name>
    <dbReference type="NCBI Taxonomy" id="283736"/>
    <lineage>
        <taxon>Bacteria</taxon>
        <taxon>Pseudomonadati</taxon>
        <taxon>Bacteroidota</taxon>
        <taxon>Flavobacteriia</taxon>
        <taxon>Flavobacteriales</taxon>
        <taxon>Flavobacteriaceae</taxon>
        <taxon>Leeuwenhoekiella</taxon>
    </lineage>
</organism>
<reference evidence="4 5" key="1">
    <citation type="submission" date="2018-07" db="EMBL/GenBank/DDBJ databases">
        <title>Leeuwenhoekiella genomics.</title>
        <authorList>
            <person name="Tahon G."/>
            <person name="Willems A."/>
        </authorList>
    </citation>
    <scope>NUCLEOTIDE SEQUENCE [LARGE SCALE GENOMIC DNA]</scope>
    <source>
        <strain evidence="4 5">LMG 22550</strain>
    </source>
</reference>
<evidence type="ECO:0000313" key="4">
    <source>
        <dbReference type="EMBL" id="RXG24924.1"/>
    </source>
</evidence>
<gene>
    <name evidence="4" type="ORF">DSM00_720</name>
</gene>
<keyword evidence="5" id="KW-1185">Reference proteome</keyword>
<dbReference type="SUPFAM" id="SSF51735">
    <property type="entry name" value="NAD(P)-binding Rossmann-fold domains"/>
    <property type="match status" value="1"/>
</dbReference>
<sequence>MSILITGATGLVGKALTEELLNSGKQVNYLTTSPNKIETKENYKGFLWNPSEGEIDVRCFHGVTAIVHLAGASIAERWTEAYKSIIVDSRIETAQLLCSTLKNIDHTVAHFVSASAIGAYPSSKTNEYSENFEVYNSGFLGDVVKVWEEAADLFKELNIKVSKIRIGVVLSKKGGALEKLIQPIKMYVGAPLGDGEQWQSWIHLKDLARVFNYVVTHELEGIYNAVAPSPVTNKEMTKEAASVLNKPLFLPKVPAFMLKLLLGDMAAIVLESQKVSSNKIEQKGFDFKFKQVDVTLQDLLK</sequence>
<dbReference type="InterPro" id="IPR010099">
    <property type="entry name" value="SDR39U1"/>
</dbReference>
<protein>
    <recommendedName>
        <fullName evidence="6">TIGR01777 family protein</fullName>
    </recommendedName>
</protein>
<evidence type="ECO:0008006" key="6">
    <source>
        <dbReference type="Google" id="ProtNLM"/>
    </source>
</evidence>
<proteinExistence type="inferred from homology"/>
<dbReference type="AlphaFoldDB" id="A0A4Q0PDK7"/>